<gene>
    <name evidence="8" type="ORF">UA74_28610</name>
</gene>
<feature type="transmembrane region" description="Helical" evidence="6">
    <location>
        <begin position="419"/>
        <end position="440"/>
    </location>
</feature>
<feature type="transmembrane region" description="Helical" evidence="6">
    <location>
        <begin position="369"/>
        <end position="391"/>
    </location>
</feature>
<dbReference type="GO" id="GO:0005886">
    <property type="term" value="C:plasma membrane"/>
    <property type="evidence" value="ECO:0007669"/>
    <property type="project" value="UniProtKB-SubCell"/>
</dbReference>
<keyword evidence="5 6" id="KW-0472">Membrane</keyword>
<evidence type="ECO:0000256" key="1">
    <source>
        <dbReference type="ARBA" id="ARBA00004651"/>
    </source>
</evidence>
<feature type="transmembrane region" description="Helical" evidence="6">
    <location>
        <begin position="732"/>
        <end position="760"/>
    </location>
</feature>
<evidence type="ECO:0000256" key="6">
    <source>
        <dbReference type="SAM" id="Phobius"/>
    </source>
</evidence>
<evidence type="ECO:0000313" key="8">
    <source>
        <dbReference type="EMBL" id="APU17721.1"/>
    </source>
</evidence>
<dbReference type="AlphaFoldDB" id="A0AAC9PV94"/>
<evidence type="ECO:0000256" key="4">
    <source>
        <dbReference type="ARBA" id="ARBA00022989"/>
    </source>
</evidence>
<evidence type="ECO:0000259" key="7">
    <source>
        <dbReference type="Pfam" id="PF02687"/>
    </source>
</evidence>
<comment type="subcellular location">
    <subcellularLocation>
        <location evidence="1">Cell membrane</location>
        <topology evidence="1">Multi-pass membrane protein</topology>
    </subcellularLocation>
</comment>
<reference evidence="9" key="1">
    <citation type="submission" date="2016-06" db="EMBL/GenBank/DDBJ databases">
        <title>Complete genome sequence of Actinoalloteichus fjordicus DSM 46855 (=ADI127-17), type strain of the new species Actinoalloteichus fjordicus.</title>
        <authorList>
            <person name="Ruckert C."/>
            <person name="Nouioui I."/>
            <person name="Willmese J."/>
            <person name="van Wezel G."/>
            <person name="Klenk H.-P."/>
            <person name="Kalinowski J."/>
            <person name="Zotchev S.B."/>
        </authorList>
    </citation>
    <scope>NUCLEOTIDE SEQUENCE [LARGE SCALE GENOMIC DNA]</scope>
    <source>
        <strain evidence="9">ADI127-7</strain>
    </source>
</reference>
<feature type="transmembrane region" description="Helical" evidence="6">
    <location>
        <begin position="201"/>
        <end position="221"/>
    </location>
</feature>
<accession>A0AAC9PV94</accession>
<feature type="transmembrane region" description="Helical" evidence="6">
    <location>
        <begin position="36"/>
        <end position="58"/>
    </location>
</feature>
<feature type="transmembrane region" description="Helical" evidence="6">
    <location>
        <begin position="681"/>
        <end position="705"/>
    </location>
</feature>
<evidence type="ECO:0000256" key="2">
    <source>
        <dbReference type="ARBA" id="ARBA00022475"/>
    </source>
</evidence>
<feature type="transmembrane region" description="Helical" evidence="6">
    <location>
        <begin position="340"/>
        <end position="357"/>
    </location>
</feature>
<evidence type="ECO:0000313" key="9">
    <source>
        <dbReference type="Proteomes" id="UP000185511"/>
    </source>
</evidence>
<dbReference type="Proteomes" id="UP000185511">
    <property type="component" value="Chromosome"/>
</dbReference>
<feature type="domain" description="ABC3 transporter permease C-terminal" evidence="7">
    <location>
        <begin position="209"/>
        <end position="321"/>
    </location>
</feature>
<sequence>MNGDRRGVLRRWAQDLALGVRLAVGGSRTPWGRISLTAIGAGLGVAVLLLLASAGSVVEQRAARESARAADRGFEITDPSTALHIYENHIDHGGTQFRAFFVDVAGNSPEPPPGVERLPGPGEIVASPALAELLNSPDGAGLSRRLGDEVVGVIGRDGLLDPHEVIAYVGTDQLSDRSPDTAVRGFNLDGWVGFGQITPTAMIILLVGVAVMVVPVVVFVASSTRLAEAARDRRLAALRLVGADAGQVRRIAAGEALLGAVGGLIVGFLAFFPARVLLEQISILEFGVFASDLVPAWWAVLAIVIGLPAVAVTTAVAAMRRTVIEPLGVVRRTRPVRRRLWWRLVPVVAGAVGMVYANPRWASDSVESAALFSLSVALLLIGVPALLPWLVERAVARLRGGPLPWQLAVRRLQLDSGTAARAVSGVAVILAGMIGLQTIVATSQAEVRANEAARAERLESADHSDHLIPQSERGLFSVYSDLDDSTEPSFQDLVAALAAEPAVDDMFVGWTINLMQDVGGYQRRDQAVVADCEQLAKLNALPFCEPGDSFVLTDQEGQDRPDGVAPIVGEHFQAENNPDYGRSEFTIPADAQSIPWSQERFFWMDYDAPAVLLTPEAAGELPPLDLLHQRLIIAVDPTDRDAAEAALIAVSDVDALAQVADLGRALPTTSVSAEQQTLDTILLALLVAGVLTFSLIGSSLLVVAIEQIGERRRPLAVISAVGAPRRTLAISVLLQTVIPVAAGLVIAAVIGVTMAVLTLLPSEQVPRFSLTGIGLMALAALIVTVIVTLCTLSSLRRATRPEELRTE</sequence>
<feature type="transmembrane region" description="Helical" evidence="6">
    <location>
        <begin position="256"/>
        <end position="276"/>
    </location>
</feature>
<feature type="transmembrane region" description="Helical" evidence="6">
    <location>
        <begin position="296"/>
        <end position="319"/>
    </location>
</feature>
<keyword evidence="3 6" id="KW-0812">Transmembrane</keyword>
<evidence type="ECO:0000256" key="3">
    <source>
        <dbReference type="ARBA" id="ARBA00022692"/>
    </source>
</evidence>
<feature type="transmembrane region" description="Helical" evidence="6">
    <location>
        <begin position="772"/>
        <end position="795"/>
    </location>
</feature>
<evidence type="ECO:0000256" key="5">
    <source>
        <dbReference type="ARBA" id="ARBA00023136"/>
    </source>
</evidence>
<dbReference type="RefSeq" id="WP_075742981.1">
    <property type="nucleotide sequence ID" value="NZ_CP016076.1"/>
</dbReference>
<dbReference type="EMBL" id="CP016076">
    <property type="protein sequence ID" value="APU17721.1"/>
    <property type="molecule type" value="Genomic_DNA"/>
</dbReference>
<organism evidence="8 9">
    <name type="scientific">Actinoalloteichus fjordicus</name>
    <dbReference type="NCBI Taxonomy" id="1612552"/>
    <lineage>
        <taxon>Bacteria</taxon>
        <taxon>Bacillati</taxon>
        <taxon>Actinomycetota</taxon>
        <taxon>Actinomycetes</taxon>
        <taxon>Pseudonocardiales</taxon>
        <taxon>Pseudonocardiaceae</taxon>
        <taxon>Actinoalloteichus</taxon>
    </lineage>
</organism>
<name>A0AAC9PV94_9PSEU</name>
<keyword evidence="9" id="KW-1185">Reference proteome</keyword>
<keyword evidence="4 6" id="KW-1133">Transmembrane helix</keyword>
<proteinExistence type="predicted"/>
<dbReference type="Pfam" id="PF02687">
    <property type="entry name" value="FtsX"/>
    <property type="match status" value="2"/>
</dbReference>
<dbReference type="InterPro" id="IPR003838">
    <property type="entry name" value="ABC3_permease_C"/>
</dbReference>
<keyword evidence="2" id="KW-1003">Cell membrane</keyword>
<feature type="domain" description="ABC3 transporter permease C-terminal" evidence="7">
    <location>
        <begin position="687"/>
        <end position="800"/>
    </location>
</feature>
<dbReference type="KEGG" id="acad:UA74_28610"/>
<protein>
    <submittedName>
        <fullName evidence="8">FtsX-like permease family</fullName>
    </submittedName>
</protein>